<evidence type="ECO:0000259" key="3">
    <source>
        <dbReference type="Pfam" id="PF05622"/>
    </source>
</evidence>
<organism evidence="4 5">
    <name type="scientific">Albugo candida</name>
    <dbReference type="NCBI Taxonomy" id="65357"/>
    <lineage>
        <taxon>Eukaryota</taxon>
        <taxon>Sar</taxon>
        <taxon>Stramenopiles</taxon>
        <taxon>Oomycota</taxon>
        <taxon>Peronosporomycetes</taxon>
        <taxon>Albuginales</taxon>
        <taxon>Albuginaceae</taxon>
        <taxon>Albugo</taxon>
    </lineage>
</organism>
<feature type="coiled-coil region" evidence="1">
    <location>
        <begin position="911"/>
        <end position="1015"/>
    </location>
</feature>
<feature type="coiled-coil region" evidence="1">
    <location>
        <begin position="349"/>
        <end position="386"/>
    </location>
</feature>
<evidence type="ECO:0000256" key="1">
    <source>
        <dbReference type="SAM" id="Coils"/>
    </source>
</evidence>
<dbReference type="OrthoDB" id="49395at2759"/>
<dbReference type="AlphaFoldDB" id="A0A024GQF0"/>
<accession>A0A024GQF0</accession>
<dbReference type="EMBL" id="CAIX01000247">
    <property type="protein sequence ID" value="CCI48786.1"/>
    <property type="molecule type" value="Genomic_DNA"/>
</dbReference>
<dbReference type="InterPro" id="IPR008636">
    <property type="entry name" value="Hook_C"/>
</dbReference>
<dbReference type="Proteomes" id="UP000053237">
    <property type="component" value="Unassembled WGS sequence"/>
</dbReference>
<sequence>MTTKVNVVEAYSLFAWIHSYILRFIEDNGIAHNHEEKADIAIPFSCVPIASIARNLLSTAFPEFDKSTIQDDWEAVWSIFTTFYERPLLLEFRSLPQRLKWPIQLDALPEHGIPQIINCDANFIKVLELLLGALVQSRMREGYIRDILSLENNLQVNLMTIIDRNLQDSNARTAETGESHDEDVIRVGTCNKDQPHDYDDITIKALETEFSSKEVLARLKRENQLLKEENVYLGVSIEKSRREEKTWRIAHDKLQEAMDEMKLDSDVQLLKKERQIRSLYEDQITTLRNELTEVQLKSREQCNLMQQISSLQDEVDLLRPAAERTGKAEITIIKFKAKIEELNHGKEKMHLLESSNESLRNRVMELETEMEKAKSLQRRLSEAKNATTTANVRVSELKVQLSMKSAEADYLLTENETLRNSLKEAQSMLNQSTTMANEAVNVYEQESAAVDMLMSEYNPEISEKIARLEHENQELGKRVKNESSENLEKLLDQLDDTNRLKALFEQKYHQSKDEFAVTSAAKFICEQQLAEWKMTCAMQNEELLQQRYRCEELSVEIRNAQAENTFQREEVVNCEAKIEEMLMELEKRSQACHFISKSFEESKCAYSQMQWTLSNRIDMQLEELNTLKCRHQQLSQRHKMLQLSHESLSKCAHDQKVCIHRLEMENANLIDKARDRSVKLQIANQSVDKSEMLVNDLENHVCKQQILLMFSSERIDEMAFTMNVNRNILMMSIEDLRSLLAWRQEQQQNQLQVSDREIRDWRRRYRVLRESMQVREGKLLVEFETMSRVFSIKLTRMEETSMEQCHARIEAQEERIVALLKNQLSSFADVKGKTQDVSRRIENLQQEKNDASEKLCEQLLLNDQIRYKQQSLEILNQTTRECLQMATEDAETLAYDLVLLRDDRRMHQLAIENGRKQYLNLEEKLKLLKVSARSIAKEKENLTHQIQRLQTQFDASEHTVTTLESKLIRLERERSHFTGASDQKRHIDDEKVSITADLSMQVKLLSAELKRAQEEALNGSEIGKASLPSADSESSVNEKEANGAKLDYSQLLERLETVRKTEGSKRREILLFNATLLQTQHQLMEKNKVLCQEIQQVNERLNRALLENERNQQRWEVSALQCGSDTVPSALGKRKLMEQDEKARELKGIVSTNCTKKKKTLFAQNKEWIESVSNTATKPSECTQQ</sequence>
<evidence type="ECO:0000256" key="2">
    <source>
        <dbReference type="SAM" id="MobiDB-lite"/>
    </source>
</evidence>
<feature type="region of interest" description="Disordered" evidence="2">
    <location>
        <begin position="1022"/>
        <end position="1042"/>
    </location>
</feature>
<feature type="coiled-coil region" evidence="1">
    <location>
        <begin position="458"/>
        <end position="507"/>
    </location>
</feature>
<protein>
    <recommendedName>
        <fullName evidence="3">Hook C-terminal domain-containing protein</fullName>
    </recommendedName>
</protein>
<keyword evidence="5" id="KW-1185">Reference proteome</keyword>
<proteinExistence type="predicted"/>
<dbReference type="SUPFAM" id="SSF116907">
    <property type="entry name" value="Hook domain"/>
    <property type="match status" value="1"/>
</dbReference>
<feature type="domain" description="Hook C-terminal" evidence="3">
    <location>
        <begin position="216"/>
        <end position="584"/>
    </location>
</feature>
<evidence type="ECO:0000313" key="4">
    <source>
        <dbReference type="EMBL" id="CCI48786.1"/>
    </source>
</evidence>
<dbReference type="InParanoid" id="A0A024GQF0"/>
<feature type="coiled-coil region" evidence="1">
    <location>
        <begin position="1087"/>
        <end position="1114"/>
    </location>
</feature>
<feature type="coiled-coil region" evidence="1">
    <location>
        <begin position="270"/>
        <end position="297"/>
    </location>
</feature>
<feature type="coiled-coil region" evidence="1">
    <location>
        <begin position="543"/>
        <end position="577"/>
    </location>
</feature>
<feature type="coiled-coil region" evidence="1">
    <location>
        <begin position="802"/>
        <end position="854"/>
    </location>
</feature>
<name>A0A024GQF0_9STRA</name>
<comment type="caution">
    <text evidence="4">The sequence shown here is derived from an EMBL/GenBank/DDBJ whole genome shotgun (WGS) entry which is preliminary data.</text>
</comment>
<reference evidence="4 5" key="1">
    <citation type="submission" date="2012-05" db="EMBL/GenBank/DDBJ databases">
        <title>Recombination and specialization in a pathogen metapopulation.</title>
        <authorList>
            <person name="Gardiner A."/>
            <person name="Kemen E."/>
            <person name="Schultz-Larsen T."/>
            <person name="MacLean D."/>
            <person name="Van Oosterhout C."/>
            <person name="Jones J.D.G."/>
        </authorList>
    </citation>
    <scope>NUCLEOTIDE SEQUENCE [LARGE SCALE GENOMIC DNA]</scope>
    <source>
        <strain evidence="4 5">Ac Nc2</strain>
    </source>
</reference>
<dbReference type="GO" id="GO:0008017">
    <property type="term" value="F:microtubule binding"/>
    <property type="evidence" value="ECO:0007669"/>
    <property type="project" value="InterPro"/>
</dbReference>
<evidence type="ECO:0000313" key="5">
    <source>
        <dbReference type="Proteomes" id="UP000053237"/>
    </source>
</evidence>
<dbReference type="GO" id="GO:0031122">
    <property type="term" value="P:cytoplasmic microtubule organization"/>
    <property type="evidence" value="ECO:0007669"/>
    <property type="project" value="InterPro"/>
</dbReference>
<gene>
    <name evidence="4" type="ORF">BN9_099850</name>
</gene>
<keyword evidence="1" id="KW-0175">Coiled coil</keyword>
<dbReference type="Pfam" id="PF05622">
    <property type="entry name" value="HOOK"/>
    <property type="match status" value="1"/>
</dbReference>